<organism evidence="4 6">
    <name type="scientific">Punica granatum</name>
    <name type="common">Pomegranate</name>
    <dbReference type="NCBI Taxonomy" id="22663"/>
    <lineage>
        <taxon>Eukaryota</taxon>
        <taxon>Viridiplantae</taxon>
        <taxon>Streptophyta</taxon>
        <taxon>Embryophyta</taxon>
        <taxon>Tracheophyta</taxon>
        <taxon>Spermatophyta</taxon>
        <taxon>Magnoliopsida</taxon>
        <taxon>eudicotyledons</taxon>
        <taxon>Gunneridae</taxon>
        <taxon>Pentapetalae</taxon>
        <taxon>rosids</taxon>
        <taxon>malvids</taxon>
        <taxon>Myrtales</taxon>
        <taxon>Lythraceae</taxon>
        <taxon>Punica</taxon>
    </lineage>
</organism>
<evidence type="ECO:0000259" key="3">
    <source>
        <dbReference type="Pfam" id="PF20705"/>
    </source>
</evidence>
<comment type="caution">
    <text evidence="4">The sequence shown here is derived from an EMBL/GenBank/DDBJ whole genome shotgun (WGS) entry which is preliminary data.</text>
</comment>
<keyword evidence="2" id="KW-0812">Transmembrane</keyword>
<reference evidence="4" key="2">
    <citation type="submission" date="2017-06" db="EMBL/GenBank/DDBJ databases">
        <title>The pomegranate genome and the genomics of punicalagin biosynthesis.</title>
        <authorList>
            <person name="Xu C."/>
        </authorList>
    </citation>
    <scope>NUCLEOTIDE SEQUENCE [LARGE SCALE GENOMIC DNA]</scope>
    <source>
        <tissue evidence="4">Fresh leaf</tissue>
    </source>
</reference>
<dbReference type="Pfam" id="PF20705">
    <property type="entry name" value="DUF6821"/>
    <property type="match status" value="1"/>
</dbReference>
<gene>
    <name evidence="4" type="ORF">CDL15_Pgr001335</name>
    <name evidence="5" type="ORF">CRG98_002300</name>
</gene>
<evidence type="ECO:0000313" key="4">
    <source>
        <dbReference type="EMBL" id="OWM73221.1"/>
    </source>
</evidence>
<dbReference type="PANTHER" id="PTHR33646:SF2">
    <property type="entry name" value="F20H23.8 PROTEIN"/>
    <property type="match status" value="1"/>
</dbReference>
<evidence type="ECO:0000313" key="7">
    <source>
        <dbReference type="Proteomes" id="UP000233551"/>
    </source>
</evidence>
<feature type="transmembrane region" description="Helical" evidence="2">
    <location>
        <begin position="185"/>
        <end position="210"/>
    </location>
</feature>
<evidence type="ECO:0000256" key="1">
    <source>
        <dbReference type="SAM" id="MobiDB-lite"/>
    </source>
</evidence>
<keyword evidence="7" id="KW-1185">Reference proteome</keyword>
<reference evidence="5 7" key="3">
    <citation type="submission" date="2017-11" db="EMBL/GenBank/DDBJ databases">
        <title>De-novo sequencing of pomegranate (Punica granatum L.) genome.</title>
        <authorList>
            <person name="Akparov Z."/>
            <person name="Amiraslanov A."/>
            <person name="Hajiyeva S."/>
            <person name="Abbasov M."/>
            <person name="Kaur K."/>
            <person name="Hamwieh A."/>
            <person name="Solovyev V."/>
            <person name="Salamov A."/>
            <person name="Braich B."/>
            <person name="Kosarev P."/>
            <person name="Mahmoud A."/>
            <person name="Hajiyev E."/>
            <person name="Babayeva S."/>
            <person name="Izzatullayeva V."/>
            <person name="Mammadov A."/>
            <person name="Mammadov A."/>
            <person name="Sharifova S."/>
            <person name="Ojaghi J."/>
            <person name="Eynullazada K."/>
            <person name="Bayramov B."/>
            <person name="Abdulazimova A."/>
            <person name="Shahmuradov I."/>
        </authorList>
    </citation>
    <scope>NUCLEOTIDE SEQUENCE [LARGE SCALE GENOMIC DNA]</scope>
    <source>
        <strain evidence="5">AG2017</strain>
        <strain evidence="7">cv. AG2017</strain>
        <tissue evidence="5">Leaf</tissue>
    </source>
</reference>
<reference evidence="6" key="1">
    <citation type="journal article" date="2017" name="Plant J.">
        <title>The pomegranate (Punica granatum L.) genome and the genomics of punicalagin biosynthesis.</title>
        <authorList>
            <person name="Qin G."/>
            <person name="Xu C."/>
            <person name="Ming R."/>
            <person name="Tang H."/>
            <person name="Guyot R."/>
            <person name="Kramer E.M."/>
            <person name="Hu Y."/>
            <person name="Yi X."/>
            <person name="Qi Y."/>
            <person name="Xu X."/>
            <person name="Gao Z."/>
            <person name="Pan H."/>
            <person name="Jian J."/>
            <person name="Tian Y."/>
            <person name="Yue Z."/>
            <person name="Xu Y."/>
        </authorList>
    </citation>
    <scope>NUCLEOTIDE SEQUENCE [LARGE SCALE GENOMIC DNA]</scope>
    <source>
        <strain evidence="6">cv. Dabenzi</strain>
    </source>
</reference>
<dbReference type="EMBL" id="PGOL01000095">
    <property type="protein sequence ID" value="PKI77355.1"/>
    <property type="molecule type" value="Genomic_DNA"/>
</dbReference>
<evidence type="ECO:0000313" key="6">
    <source>
        <dbReference type="Proteomes" id="UP000197138"/>
    </source>
</evidence>
<dbReference type="Proteomes" id="UP000233551">
    <property type="component" value="Unassembled WGS sequence"/>
</dbReference>
<dbReference type="EMBL" id="MTKT01003953">
    <property type="protein sequence ID" value="OWM73221.1"/>
    <property type="molecule type" value="Genomic_DNA"/>
</dbReference>
<feature type="compositionally biased region" description="Basic and acidic residues" evidence="1">
    <location>
        <begin position="80"/>
        <end position="89"/>
    </location>
</feature>
<evidence type="ECO:0000256" key="2">
    <source>
        <dbReference type="SAM" id="Phobius"/>
    </source>
</evidence>
<dbReference type="OrthoDB" id="766965at2759"/>
<keyword evidence="2" id="KW-1133">Transmembrane helix</keyword>
<evidence type="ECO:0000313" key="5">
    <source>
        <dbReference type="EMBL" id="PKI77355.1"/>
    </source>
</evidence>
<dbReference type="STRING" id="22663.A0A218WLU5"/>
<dbReference type="GeneID" id="116205223"/>
<dbReference type="Proteomes" id="UP000197138">
    <property type="component" value="Unassembled WGS sequence"/>
</dbReference>
<name>A0A218WLU5_PUNGR</name>
<sequence>MDLDEWELLPIDGFLDFGEDCEKKDLLGKRRAADSTTTLFDVDLDYFRCPSPRSKLSPQSQLVPVRIQLDPPLVENGPCEAREAGEKNRAASVEEGDAAPDQDAVSQVFFKKMKENEFVDMKILESPRSGSRPISPPIENFHFEDVPETLESSCSPRKVPEGNCDIDREVVGEEVSRGGLNIWKWSLTGIGALCSFGVAAATICTIIIIGSHQRNKQKIRFQIYTDDKRIKEVVRHATKLNEAISAAKGVPLTRANITLGGYYEGL</sequence>
<dbReference type="InterPro" id="IPR049224">
    <property type="entry name" value="DUF6821"/>
</dbReference>
<accession>A0A218WLU5</accession>
<keyword evidence="2" id="KW-0472">Membrane</keyword>
<proteinExistence type="predicted"/>
<dbReference type="PANTHER" id="PTHR33646">
    <property type="entry name" value="GB|AAF00631.1"/>
    <property type="match status" value="1"/>
</dbReference>
<feature type="region of interest" description="Disordered" evidence="1">
    <location>
        <begin position="74"/>
        <end position="99"/>
    </location>
</feature>
<dbReference type="InterPro" id="IPR045883">
    <property type="entry name" value="At4g13530-like"/>
</dbReference>
<protein>
    <recommendedName>
        <fullName evidence="3">DUF6821 domain-containing protein</fullName>
    </recommendedName>
</protein>
<feature type="domain" description="DUF6821" evidence="3">
    <location>
        <begin position="101"/>
        <end position="266"/>
    </location>
</feature>
<dbReference type="AlphaFoldDB" id="A0A218WLU5"/>